<dbReference type="STRING" id="1036779.SAMN04515666_104240"/>
<dbReference type="AlphaFoldDB" id="A0A1H7R4X5"/>
<sequence length="261" mass="27550">MYRRRPIWWGCLAALVASAGLVEADRASSQESKPTNAPRPPSRPASLQKPASAPAIIPLEDKPVSATEGSGCVRMLAGIPGNRVRPIAPAPKLEAEGCRVVDPVVVDALAVRTAAGPGQVRLVPPPTLSCELARAVSLWLDSGLQPLARGTFGRELTALRVGGGHECRRRNRQASGALSEHATGQALDIFAFELGEEKQGGAVVVVERPKGLEQSRFLDGVRQSACGAFMTVLGPGADAAHANHLHVDIQQRRAASSRFCQ</sequence>
<feature type="chain" id="PRO_5011754712" evidence="2">
    <location>
        <begin position="25"/>
        <end position="261"/>
    </location>
</feature>
<evidence type="ECO:0000313" key="5">
    <source>
        <dbReference type="Proteomes" id="UP000199664"/>
    </source>
</evidence>
<dbReference type="OrthoDB" id="9809788at2"/>
<dbReference type="EMBL" id="FOAN01000004">
    <property type="protein sequence ID" value="SEL54974.1"/>
    <property type="molecule type" value="Genomic_DNA"/>
</dbReference>
<dbReference type="Proteomes" id="UP000199664">
    <property type="component" value="Unassembled WGS sequence"/>
</dbReference>
<feature type="region of interest" description="Disordered" evidence="1">
    <location>
        <begin position="26"/>
        <end position="50"/>
    </location>
</feature>
<evidence type="ECO:0000259" key="3">
    <source>
        <dbReference type="Pfam" id="PF06904"/>
    </source>
</evidence>
<proteinExistence type="predicted"/>
<evidence type="ECO:0000256" key="2">
    <source>
        <dbReference type="SAM" id="SignalP"/>
    </source>
</evidence>
<reference evidence="5" key="1">
    <citation type="submission" date="2016-10" db="EMBL/GenBank/DDBJ databases">
        <authorList>
            <person name="Varghese N."/>
            <person name="Submissions S."/>
        </authorList>
    </citation>
    <scope>NUCLEOTIDE SEQUENCE [LARGE SCALE GENOMIC DNA]</scope>
    <source>
        <strain evidence="5">LMG 26383,CCUG 61248,R- 45681</strain>
    </source>
</reference>
<accession>A0A1H7R4X5</accession>
<keyword evidence="5" id="KW-1185">Reference proteome</keyword>
<feature type="signal peptide" evidence="2">
    <location>
        <begin position="1"/>
        <end position="24"/>
    </location>
</feature>
<keyword evidence="2" id="KW-0732">Signal</keyword>
<evidence type="ECO:0000256" key="1">
    <source>
        <dbReference type="SAM" id="MobiDB-lite"/>
    </source>
</evidence>
<organism evidence="4 5">
    <name type="scientific">Bosea lupini</name>
    <dbReference type="NCBI Taxonomy" id="1036779"/>
    <lineage>
        <taxon>Bacteria</taxon>
        <taxon>Pseudomonadati</taxon>
        <taxon>Pseudomonadota</taxon>
        <taxon>Alphaproteobacteria</taxon>
        <taxon>Hyphomicrobiales</taxon>
        <taxon>Boseaceae</taxon>
        <taxon>Bosea</taxon>
    </lineage>
</organism>
<feature type="domain" description="Extensin-like C-terminal" evidence="3">
    <location>
        <begin position="89"/>
        <end position="261"/>
    </location>
</feature>
<evidence type="ECO:0000313" key="4">
    <source>
        <dbReference type="EMBL" id="SEL54974.1"/>
    </source>
</evidence>
<protein>
    <submittedName>
        <fullName evidence="4">Uncharacterized conserved protein</fullName>
    </submittedName>
</protein>
<name>A0A1H7R4X5_9HYPH</name>
<dbReference type="InterPro" id="IPR009683">
    <property type="entry name" value="Extensin-like_C"/>
</dbReference>
<dbReference type="Pfam" id="PF06904">
    <property type="entry name" value="Extensin-like_C"/>
    <property type="match status" value="1"/>
</dbReference>
<gene>
    <name evidence="4" type="ORF">SAMN04515666_104240</name>
</gene>